<dbReference type="Proteomes" id="UP000662200">
    <property type="component" value="Unassembled WGS sequence"/>
</dbReference>
<feature type="domain" description="Putative Flp pilus-assembly TadG-like N-terminal" evidence="2">
    <location>
        <begin position="26"/>
        <end position="71"/>
    </location>
</feature>
<dbReference type="Pfam" id="PF13400">
    <property type="entry name" value="Tad"/>
    <property type="match status" value="1"/>
</dbReference>
<comment type="caution">
    <text evidence="3">The sequence shown here is derived from an EMBL/GenBank/DDBJ whole genome shotgun (WGS) entry which is preliminary data.</text>
</comment>
<accession>A0A8J3BRA2</accession>
<keyword evidence="4" id="KW-1185">Reference proteome</keyword>
<evidence type="ECO:0000313" key="4">
    <source>
        <dbReference type="Proteomes" id="UP000662200"/>
    </source>
</evidence>
<keyword evidence="1" id="KW-0472">Membrane</keyword>
<keyword evidence="1" id="KW-1133">Transmembrane helix</keyword>
<reference evidence="3" key="1">
    <citation type="journal article" date="2014" name="Int. J. Syst. Evol. Microbiol.">
        <title>Complete genome sequence of Corynebacterium casei LMG S-19264T (=DSM 44701T), isolated from a smear-ripened cheese.</title>
        <authorList>
            <consortium name="US DOE Joint Genome Institute (JGI-PGF)"/>
            <person name="Walter F."/>
            <person name="Albersmeier A."/>
            <person name="Kalinowski J."/>
            <person name="Ruckert C."/>
        </authorList>
    </citation>
    <scope>NUCLEOTIDE SEQUENCE</scope>
    <source>
        <strain evidence="3">JCM 3091</strain>
    </source>
</reference>
<evidence type="ECO:0000313" key="3">
    <source>
        <dbReference type="EMBL" id="GGK39078.1"/>
    </source>
</evidence>
<evidence type="ECO:0000256" key="1">
    <source>
        <dbReference type="SAM" id="Phobius"/>
    </source>
</evidence>
<feature type="transmembrane region" description="Helical" evidence="1">
    <location>
        <begin position="24"/>
        <end position="47"/>
    </location>
</feature>
<proteinExistence type="predicted"/>
<keyword evidence="1" id="KW-0812">Transmembrane</keyword>
<gene>
    <name evidence="3" type="ORF">GCM10010124_34840</name>
</gene>
<organism evidence="3 4">
    <name type="scientific">Pilimelia terevasa</name>
    <dbReference type="NCBI Taxonomy" id="53372"/>
    <lineage>
        <taxon>Bacteria</taxon>
        <taxon>Bacillati</taxon>
        <taxon>Actinomycetota</taxon>
        <taxon>Actinomycetes</taxon>
        <taxon>Micromonosporales</taxon>
        <taxon>Micromonosporaceae</taxon>
        <taxon>Pilimelia</taxon>
    </lineage>
</organism>
<dbReference type="AlphaFoldDB" id="A0A8J3BRA2"/>
<dbReference type="InterPro" id="IPR028087">
    <property type="entry name" value="Tad_N"/>
</dbReference>
<dbReference type="RefSeq" id="WP_189115412.1">
    <property type="nucleotide sequence ID" value="NZ_BMQC01000015.1"/>
</dbReference>
<evidence type="ECO:0000259" key="2">
    <source>
        <dbReference type="Pfam" id="PF13400"/>
    </source>
</evidence>
<protein>
    <recommendedName>
        <fullName evidence="2">Putative Flp pilus-assembly TadG-like N-terminal domain-containing protein</fullName>
    </recommendedName>
</protein>
<reference evidence="3" key="2">
    <citation type="submission" date="2020-09" db="EMBL/GenBank/DDBJ databases">
        <authorList>
            <person name="Sun Q."/>
            <person name="Ohkuma M."/>
        </authorList>
    </citation>
    <scope>NUCLEOTIDE SEQUENCE</scope>
    <source>
        <strain evidence="3">JCM 3091</strain>
    </source>
</reference>
<dbReference type="EMBL" id="BMQC01000015">
    <property type="protein sequence ID" value="GGK39078.1"/>
    <property type="molecule type" value="Genomic_DNA"/>
</dbReference>
<name>A0A8J3BRA2_9ACTN</name>
<sequence>MRRLTAAWRGRVRAALTGPDRDRGAAAAVVAIVAGMGLLLGMATVVVDVGRLYAEREQLVGGADAAARAVAESCATDGGACLDRAESAAAYAAANAADGAADAPVVCGRTTGLPACPADAANRAACLGEPPPSPRPYVEVRTATRMADGTTLLPGTFAAALSGGAYEGSTVGACARATWGAPRRARGLAVTFSLCEWNLMTGGGATLWMTPDAGLPPVGAERAVRLHDSQGNASCPAGPSGWDRPGGFGWLADPDKTCEAEVQADGTYQGDTGNSVSKPCKDVLPQVRADRAVSAIPIYDTVRGNGSHITYHLAGFAGFVITGYRLSGMAQASWLSNTHLCSGQERCLYGYLVRDLRAGADTEIGGPDLGLAVIDLIG</sequence>